<name>U9T123_RHIID</name>
<evidence type="ECO:0000313" key="1">
    <source>
        <dbReference type="EMBL" id="ESA01865.1"/>
    </source>
</evidence>
<protein>
    <submittedName>
        <fullName evidence="1">Uncharacterized protein</fullName>
    </submittedName>
</protein>
<reference evidence="1" key="1">
    <citation type="submission" date="2013-07" db="EMBL/GenBank/DDBJ databases">
        <title>The genome of an arbuscular mycorrhizal fungus provides insights into the evolution of the oldest plant symbiosis.</title>
        <authorList>
            <consortium name="DOE Joint Genome Institute"/>
            <person name="Tisserant E."/>
            <person name="Malbreil M."/>
            <person name="Kuo A."/>
            <person name="Kohler A."/>
            <person name="Symeonidi A."/>
            <person name="Balestrini R."/>
            <person name="Charron P."/>
            <person name="Duensing N."/>
            <person name="Frei-dit-Frey N."/>
            <person name="Gianinazzi-Pearson V."/>
            <person name="Gilbert B."/>
            <person name="Handa Y."/>
            <person name="Hijri M."/>
            <person name="Kaul R."/>
            <person name="Kawaguchi M."/>
            <person name="Krajinski F."/>
            <person name="Lammers P."/>
            <person name="Lapierre D."/>
            <person name="Masclaux F.G."/>
            <person name="Murat C."/>
            <person name="Morin E."/>
            <person name="Ndikumana S."/>
            <person name="Pagni M."/>
            <person name="Petitpierre D."/>
            <person name="Requena N."/>
            <person name="Rosikiewicz P."/>
            <person name="Riley R."/>
            <person name="Saito K."/>
            <person name="San Clemente H."/>
            <person name="Shapiro H."/>
            <person name="van Tuinen D."/>
            <person name="Becard G."/>
            <person name="Bonfante P."/>
            <person name="Paszkowski U."/>
            <person name="Shachar-Hill Y."/>
            <person name="Young J.P."/>
            <person name="Sanders I.R."/>
            <person name="Henrissat B."/>
            <person name="Rensing S.A."/>
            <person name="Grigoriev I.V."/>
            <person name="Corradi N."/>
            <person name="Roux C."/>
            <person name="Martin F."/>
        </authorList>
    </citation>
    <scope>NUCLEOTIDE SEQUENCE</scope>
    <source>
        <strain evidence="1">DAOM 197198</strain>
    </source>
</reference>
<gene>
    <name evidence="1" type="ORF">GLOINDRAFT_755</name>
</gene>
<sequence length="99" mass="11136">MDPPTLDEWSSSCFFPYSEPFIHDKTLVKLFYNRLATLLASNNILQEGNFAGLPGDACCDPIIMLESIIHDSVITKQPLWVLSQNISKAFDSVDLRFAL</sequence>
<dbReference type="EMBL" id="KI296151">
    <property type="protein sequence ID" value="ESA01865.1"/>
    <property type="molecule type" value="Genomic_DNA"/>
</dbReference>
<dbReference type="VEuPathDB" id="FungiDB:RhiirFUN_020110"/>
<proteinExistence type="predicted"/>
<dbReference type="HOGENOM" id="CLU_2321588_0_0_1"/>
<dbReference type="AlphaFoldDB" id="U9T123"/>
<accession>U9T123</accession>
<organism evidence="1">
    <name type="scientific">Rhizophagus irregularis (strain DAOM 181602 / DAOM 197198 / MUCL 43194)</name>
    <name type="common">Arbuscular mycorrhizal fungus</name>
    <name type="synonym">Glomus intraradices</name>
    <dbReference type="NCBI Taxonomy" id="747089"/>
    <lineage>
        <taxon>Eukaryota</taxon>
        <taxon>Fungi</taxon>
        <taxon>Fungi incertae sedis</taxon>
        <taxon>Mucoromycota</taxon>
        <taxon>Glomeromycotina</taxon>
        <taxon>Glomeromycetes</taxon>
        <taxon>Glomerales</taxon>
        <taxon>Glomeraceae</taxon>
        <taxon>Rhizophagus</taxon>
    </lineage>
</organism>